<sequence length="124" mass="13519">MTRILAGNEVTALPVVDGDDAEEVAGIVSEADLLPKQFRPEGPSWRVLFSPRREKAAGRVAAVSRPDLIRVFVRTDAELHDEIVHEVFERALCQPSPAGVSVKDGVVTLGGRLSARACCLWPFR</sequence>
<evidence type="ECO:0000313" key="1">
    <source>
        <dbReference type="EMBL" id="MBP2183685.1"/>
    </source>
</evidence>
<comment type="caution">
    <text evidence="1">The sequence shown here is derived from an EMBL/GenBank/DDBJ whole genome shotgun (WGS) entry which is preliminary data.</text>
</comment>
<accession>A0ABS4PW94</accession>
<protein>
    <submittedName>
        <fullName evidence="1">CBS-domain-containing membrane protein</fullName>
    </submittedName>
</protein>
<dbReference type="InterPro" id="IPR046342">
    <property type="entry name" value="CBS_dom_sf"/>
</dbReference>
<reference evidence="1 2" key="1">
    <citation type="submission" date="2021-03" db="EMBL/GenBank/DDBJ databases">
        <title>Sequencing the genomes of 1000 actinobacteria strains.</title>
        <authorList>
            <person name="Klenk H.-P."/>
        </authorList>
    </citation>
    <scope>NUCLEOTIDE SEQUENCE [LARGE SCALE GENOMIC DNA]</scope>
    <source>
        <strain evidence="1 2">DSM 45510</strain>
    </source>
</reference>
<dbReference type="EMBL" id="JAGGMS010000001">
    <property type="protein sequence ID" value="MBP2183685.1"/>
    <property type="molecule type" value="Genomic_DNA"/>
</dbReference>
<dbReference type="SUPFAM" id="SSF54631">
    <property type="entry name" value="CBS-domain pair"/>
    <property type="match status" value="1"/>
</dbReference>
<organism evidence="1 2">
    <name type="scientific">Amycolatopsis magusensis</name>
    <dbReference type="NCBI Taxonomy" id="882444"/>
    <lineage>
        <taxon>Bacteria</taxon>
        <taxon>Bacillati</taxon>
        <taxon>Actinomycetota</taxon>
        <taxon>Actinomycetes</taxon>
        <taxon>Pseudonocardiales</taxon>
        <taxon>Pseudonocardiaceae</taxon>
        <taxon>Amycolatopsis</taxon>
    </lineage>
</organism>
<name>A0ABS4PW94_9PSEU</name>
<gene>
    <name evidence="1" type="ORF">JOM49_005211</name>
</gene>
<evidence type="ECO:0000313" key="2">
    <source>
        <dbReference type="Proteomes" id="UP000741013"/>
    </source>
</evidence>
<proteinExistence type="predicted"/>
<keyword evidence="2" id="KW-1185">Reference proteome</keyword>
<dbReference type="Gene3D" id="3.10.580.10">
    <property type="entry name" value="CBS-domain"/>
    <property type="match status" value="1"/>
</dbReference>
<dbReference type="Proteomes" id="UP000741013">
    <property type="component" value="Unassembled WGS sequence"/>
</dbReference>